<evidence type="ECO:0000313" key="8">
    <source>
        <dbReference type="Proteomes" id="UP000235943"/>
    </source>
</evidence>
<dbReference type="Gene3D" id="2.30.110.10">
    <property type="entry name" value="Electron Transport, Fmn-binding Protein, Chain A"/>
    <property type="match status" value="1"/>
</dbReference>
<comment type="similarity">
    <text evidence="2">Belongs to the pyridoxamine 5'-phosphate oxidase family.</text>
</comment>
<dbReference type="PROSITE" id="PS01064">
    <property type="entry name" value="PYRIDOX_OXIDASE"/>
    <property type="match status" value="1"/>
</dbReference>
<dbReference type="InterPro" id="IPR019740">
    <property type="entry name" value="Pyridox_Oxase_CS"/>
</dbReference>
<dbReference type="AlphaFoldDB" id="A0A2N8TLX2"/>
<evidence type="ECO:0000256" key="2">
    <source>
        <dbReference type="ARBA" id="ARBA00007301"/>
    </source>
</evidence>
<accession>A0A2N8TLX2</accession>
<dbReference type="PANTHER" id="PTHR10851:SF0">
    <property type="entry name" value="PYRIDOXINE-5'-PHOSPHATE OXIDASE"/>
    <property type="match status" value="1"/>
</dbReference>
<organism evidence="7 8">
    <name type="scientific">Streptomyces cahuitamycinicus</name>
    <dbReference type="NCBI Taxonomy" id="2070367"/>
    <lineage>
        <taxon>Bacteria</taxon>
        <taxon>Bacillati</taxon>
        <taxon>Actinomycetota</taxon>
        <taxon>Actinomycetes</taxon>
        <taxon>Kitasatosporales</taxon>
        <taxon>Streptomycetaceae</taxon>
        <taxon>Streptomyces</taxon>
    </lineage>
</organism>
<evidence type="ECO:0000256" key="4">
    <source>
        <dbReference type="ARBA" id="ARBA00022643"/>
    </source>
</evidence>
<gene>
    <name evidence="7" type="ORF">C1J00_22590</name>
</gene>
<keyword evidence="4" id="KW-0288">FMN</keyword>
<name>A0A2N8TLX2_9ACTN</name>
<keyword evidence="3" id="KW-0285">Flavoprotein</keyword>
<dbReference type="GO" id="GO:0010181">
    <property type="term" value="F:FMN binding"/>
    <property type="evidence" value="ECO:0007669"/>
    <property type="project" value="InterPro"/>
</dbReference>
<dbReference type="Pfam" id="PF10590">
    <property type="entry name" value="PNP_phzG_C"/>
    <property type="match status" value="1"/>
</dbReference>
<feature type="non-terminal residue" evidence="7">
    <location>
        <position position="1"/>
    </location>
</feature>
<evidence type="ECO:0000256" key="3">
    <source>
        <dbReference type="ARBA" id="ARBA00022630"/>
    </source>
</evidence>
<dbReference type="RefSeq" id="WP_281262767.1">
    <property type="nucleotide sequence ID" value="NZ_POUC01000171.1"/>
</dbReference>
<keyword evidence="5" id="KW-0560">Oxidoreductase</keyword>
<reference evidence="7 8" key="1">
    <citation type="submission" date="2018-01" db="EMBL/GenBank/DDBJ databases">
        <title>Draft genome sequence of Streptomyces sp. 13K301.</title>
        <authorList>
            <person name="Sahin N."/>
            <person name="Saygin H."/>
            <person name="Ay H."/>
        </authorList>
    </citation>
    <scope>NUCLEOTIDE SEQUENCE [LARGE SCALE GENOMIC DNA]</scope>
    <source>
        <strain evidence="7 8">13K301</strain>
    </source>
</reference>
<dbReference type="GO" id="GO:0004733">
    <property type="term" value="F:pyridoxamine phosphate oxidase activity"/>
    <property type="evidence" value="ECO:0007669"/>
    <property type="project" value="InterPro"/>
</dbReference>
<dbReference type="InterPro" id="IPR000659">
    <property type="entry name" value="Pyridox_Oxase"/>
</dbReference>
<sequence length="73" mass="8566">SRQSEDLLDPRALRAEVERLAADGGPLPRPERYAGFLLRFDSVEFWADGENRLHERLRYDRARAGWTSRRLQP</sequence>
<comment type="cofactor">
    <cofactor evidence="1">
        <name>FMN</name>
        <dbReference type="ChEBI" id="CHEBI:58210"/>
    </cofactor>
</comment>
<keyword evidence="8" id="KW-1185">Reference proteome</keyword>
<dbReference type="PANTHER" id="PTHR10851">
    <property type="entry name" value="PYRIDOXINE-5-PHOSPHATE OXIDASE"/>
    <property type="match status" value="1"/>
</dbReference>
<dbReference type="EMBL" id="POUC01000171">
    <property type="protein sequence ID" value="PNG20024.1"/>
    <property type="molecule type" value="Genomic_DNA"/>
</dbReference>
<dbReference type="GO" id="GO:0008615">
    <property type="term" value="P:pyridoxine biosynthetic process"/>
    <property type="evidence" value="ECO:0007669"/>
    <property type="project" value="InterPro"/>
</dbReference>
<dbReference type="SUPFAM" id="SSF50475">
    <property type="entry name" value="FMN-binding split barrel"/>
    <property type="match status" value="1"/>
</dbReference>
<comment type="caution">
    <text evidence="7">The sequence shown here is derived from an EMBL/GenBank/DDBJ whole genome shotgun (WGS) entry which is preliminary data.</text>
</comment>
<evidence type="ECO:0000313" key="7">
    <source>
        <dbReference type="EMBL" id="PNG20024.1"/>
    </source>
</evidence>
<dbReference type="Proteomes" id="UP000235943">
    <property type="component" value="Unassembled WGS sequence"/>
</dbReference>
<dbReference type="InterPro" id="IPR012349">
    <property type="entry name" value="Split_barrel_FMN-bd"/>
</dbReference>
<feature type="domain" description="Pyridoxine 5'-phosphate oxidase dimerisation C-terminal" evidence="6">
    <location>
        <begin position="34"/>
        <end position="73"/>
    </location>
</feature>
<protein>
    <submittedName>
        <fullName evidence="7">Phenazine biosynthesis protein</fullName>
    </submittedName>
</protein>
<dbReference type="InterPro" id="IPR019576">
    <property type="entry name" value="Pyridoxamine_oxidase_dimer_C"/>
</dbReference>
<evidence type="ECO:0000256" key="5">
    <source>
        <dbReference type="ARBA" id="ARBA00023002"/>
    </source>
</evidence>
<evidence type="ECO:0000259" key="6">
    <source>
        <dbReference type="Pfam" id="PF10590"/>
    </source>
</evidence>
<evidence type="ECO:0000256" key="1">
    <source>
        <dbReference type="ARBA" id="ARBA00001917"/>
    </source>
</evidence>
<proteinExistence type="inferred from homology"/>